<dbReference type="Gene3D" id="3.40.50.2300">
    <property type="match status" value="1"/>
</dbReference>
<reference evidence="12" key="1">
    <citation type="submission" date="2020-10" db="EMBL/GenBank/DDBJ databases">
        <authorList>
            <person name="Gilroy R."/>
        </authorList>
    </citation>
    <scope>NUCLEOTIDE SEQUENCE</scope>
    <source>
        <strain evidence="12">ChiHcec3-11533</strain>
    </source>
</reference>
<dbReference type="EMBL" id="DVMU01000112">
    <property type="protein sequence ID" value="HIU33911.1"/>
    <property type="molecule type" value="Genomic_DNA"/>
</dbReference>
<dbReference type="InterPro" id="IPR001789">
    <property type="entry name" value="Sig_transdc_resp-reg_receiver"/>
</dbReference>
<dbReference type="GO" id="GO:0032993">
    <property type="term" value="C:protein-DNA complex"/>
    <property type="evidence" value="ECO:0007669"/>
    <property type="project" value="TreeGrafter"/>
</dbReference>
<comment type="caution">
    <text evidence="12">The sequence shown here is derived from an EMBL/GenBank/DDBJ whole genome shotgun (WGS) entry which is preliminary data.</text>
</comment>
<dbReference type="PANTHER" id="PTHR48111">
    <property type="entry name" value="REGULATOR OF RPOS"/>
    <property type="match status" value="1"/>
</dbReference>
<feature type="modified residue" description="4-aspartylphosphate" evidence="8">
    <location>
        <position position="51"/>
    </location>
</feature>
<dbReference type="SMART" id="SM00448">
    <property type="entry name" value="REC"/>
    <property type="match status" value="1"/>
</dbReference>
<proteinExistence type="predicted"/>
<dbReference type="PROSITE" id="PS51755">
    <property type="entry name" value="OMPR_PHOB"/>
    <property type="match status" value="1"/>
</dbReference>
<dbReference type="PROSITE" id="PS50110">
    <property type="entry name" value="RESPONSE_REGULATORY"/>
    <property type="match status" value="1"/>
</dbReference>
<evidence type="ECO:0000256" key="1">
    <source>
        <dbReference type="ARBA" id="ARBA00018672"/>
    </source>
</evidence>
<keyword evidence="2 8" id="KW-0597">Phosphoprotein</keyword>
<dbReference type="GO" id="GO:0000976">
    <property type="term" value="F:transcription cis-regulatory region binding"/>
    <property type="evidence" value="ECO:0007669"/>
    <property type="project" value="TreeGrafter"/>
</dbReference>
<gene>
    <name evidence="12" type="ORF">IAB02_05055</name>
</gene>
<dbReference type="Pfam" id="PF00486">
    <property type="entry name" value="Trans_reg_C"/>
    <property type="match status" value="1"/>
</dbReference>
<dbReference type="SUPFAM" id="SSF52172">
    <property type="entry name" value="CheY-like"/>
    <property type="match status" value="1"/>
</dbReference>
<evidence type="ECO:0000256" key="3">
    <source>
        <dbReference type="ARBA" id="ARBA00023012"/>
    </source>
</evidence>
<reference evidence="12" key="2">
    <citation type="journal article" date="2021" name="PeerJ">
        <title>Extensive microbial diversity within the chicken gut microbiome revealed by metagenomics and culture.</title>
        <authorList>
            <person name="Gilroy R."/>
            <person name="Ravi A."/>
            <person name="Getino M."/>
            <person name="Pursley I."/>
            <person name="Horton D.L."/>
            <person name="Alikhan N.F."/>
            <person name="Baker D."/>
            <person name="Gharbi K."/>
            <person name="Hall N."/>
            <person name="Watson M."/>
            <person name="Adriaenssens E.M."/>
            <person name="Foster-Nyarko E."/>
            <person name="Jarju S."/>
            <person name="Secka A."/>
            <person name="Antonio M."/>
            <person name="Oren A."/>
            <person name="Chaudhuri R.R."/>
            <person name="La Ragione R."/>
            <person name="Hildebrand F."/>
            <person name="Pallen M.J."/>
        </authorList>
    </citation>
    <scope>NUCLEOTIDE SEQUENCE</scope>
    <source>
        <strain evidence="12">ChiHcec3-11533</strain>
    </source>
</reference>
<dbReference type="Gene3D" id="6.10.250.690">
    <property type="match status" value="1"/>
</dbReference>
<evidence type="ECO:0000256" key="6">
    <source>
        <dbReference type="ARBA" id="ARBA00023163"/>
    </source>
</evidence>
<keyword evidence="4" id="KW-0805">Transcription regulation</keyword>
<dbReference type="Pfam" id="PF00072">
    <property type="entry name" value="Response_reg"/>
    <property type="match status" value="1"/>
</dbReference>
<dbReference type="InterPro" id="IPR001867">
    <property type="entry name" value="OmpR/PhoB-type_DNA-bd"/>
</dbReference>
<accession>A0A9D1LCM9</accession>
<dbReference type="GO" id="GO:0006355">
    <property type="term" value="P:regulation of DNA-templated transcription"/>
    <property type="evidence" value="ECO:0007669"/>
    <property type="project" value="InterPro"/>
</dbReference>
<dbReference type="Gene3D" id="1.10.10.10">
    <property type="entry name" value="Winged helix-like DNA-binding domain superfamily/Winged helix DNA-binding domain"/>
    <property type="match status" value="1"/>
</dbReference>
<protein>
    <recommendedName>
        <fullName evidence="1">Stage 0 sporulation protein A homolog</fullName>
    </recommendedName>
</protein>
<feature type="DNA-binding region" description="OmpR/PhoB-type" evidence="9">
    <location>
        <begin position="126"/>
        <end position="224"/>
    </location>
</feature>
<dbReference type="InterPro" id="IPR039420">
    <property type="entry name" value="WalR-like"/>
</dbReference>
<dbReference type="Proteomes" id="UP000824072">
    <property type="component" value="Unassembled WGS sequence"/>
</dbReference>
<dbReference type="GO" id="GO:0000156">
    <property type="term" value="F:phosphorelay response regulator activity"/>
    <property type="evidence" value="ECO:0007669"/>
    <property type="project" value="TreeGrafter"/>
</dbReference>
<organism evidence="12 13">
    <name type="scientific">Candidatus Pullichristensenella excrementigallinarum</name>
    <dbReference type="NCBI Taxonomy" id="2840907"/>
    <lineage>
        <taxon>Bacteria</taxon>
        <taxon>Bacillati</taxon>
        <taxon>Bacillota</taxon>
        <taxon>Clostridia</taxon>
        <taxon>Candidatus Pullichristensenella</taxon>
    </lineage>
</organism>
<keyword evidence="3" id="KW-0902">Two-component regulatory system</keyword>
<evidence type="ECO:0000259" key="11">
    <source>
        <dbReference type="PROSITE" id="PS51755"/>
    </source>
</evidence>
<keyword evidence="6" id="KW-0804">Transcription</keyword>
<evidence type="ECO:0000256" key="9">
    <source>
        <dbReference type="PROSITE-ProRule" id="PRU01091"/>
    </source>
</evidence>
<evidence type="ECO:0000313" key="12">
    <source>
        <dbReference type="EMBL" id="HIU33911.1"/>
    </source>
</evidence>
<evidence type="ECO:0000256" key="5">
    <source>
        <dbReference type="ARBA" id="ARBA00023125"/>
    </source>
</evidence>
<feature type="domain" description="Response regulatory" evidence="10">
    <location>
        <begin position="2"/>
        <end position="116"/>
    </location>
</feature>
<dbReference type="PANTHER" id="PTHR48111:SF22">
    <property type="entry name" value="REGULATOR OF RPOS"/>
    <property type="match status" value="1"/>
</dbReference>
<sequence>MRILVAEDDRSIARAVEKGLRAANCFVDVCDNGLDALDFLRVTEYDVAILDIMMPGLDGLEVVRRARADGIRTPVLFLTAHDAIADRVEGLDAGGDDYLVKPFALEELLARVRVLSRRAGQANATTSVLEMEDLRVDTAARRVTRADREISLTAKEYALLEYLLRNRGTVLTRAQIEQHIFNYAYEGASNMVDVYIRYLRKKLDSGFEKKLIHTVRGAGYVMRVEA</sequence>
<evidence type="ECO:0000259" key="10">
    <source>
        <dbReference type="PROSITE" id="PS50110"/>
    </source>
</evidence>
<evidence type="ECO:0000256" key="7">
    <source>
        <dbReference type="ARBA" id="ARBA00024867"/>
    </source>
</evidence>
<evidence type="ECO:0000256" key="8">
    <source>
        <dbReference type="PROSITE-ProRule" id="PRU00169"/>
    </source>
</evidence>
<dbReference type="AlphaFoldDB" id="A0A9D1LCM9"/>
<dbReference type="GO" id="GO:0005829">
    <property type="term" value="C:cytosol"/>
    <property type="evidence" value="ECO:0007669"/>
    <property type="project" value="TreeGrafter"/>
</dbReference>
<evidence type="ECO:0000313" key="13">
    <source>
        <dbReference type="Proteomes" id="UP000824072"/>
    </source>
</evidence>
<keyword evidence="5 9" id="KW-0238">DNA-binding</keyword>
<dbReference type="CDD" id="cd00383">
    <property type="entry name" value="trans_reg_C"/>
    <property type="match status" value="1"/>
</dbReference>
<dbReference type="InterPro" id="IPR036388">
    <property type="entry name" value="WH-like_DNA-bd_sf"/>
</dbReference>
<name>A0A9D1LCM9_9FIRM</name>
<comment type="function">
    <text evidence="7">May play the central regulatory role in sporulation. It may be an element of the effector pathway responsible for the activation of sporulation genes in response to nutritional stress. Spo0A may act in concert with spo0H (a sigma factor) to control the expression of some genes that are critical to the sporulation process.</text>
</comment>
<dbReference type="SMART" id="SM00862">
    <property type="entry name" value="Trans_reg_C"/>
    <property type="match status" value="1"/>
</dbReference>
<evidence type="ECO:0000256" key="2">
    <source>
        <dbReference type="ARBA" id="ARBA00022553"/>
    </source>
</evidence>
<dbReference type="FunFam" id="1.10.10.10:FF:000005">
    <property type="entry name" value="Two-component system response regulator"/>
    <property type="match status" value="1"/>
</dbReference>
<dbReference type="InterPro" id="IPR011006">
    <property type="entry name" value="CheY-like_superfamily"/>
</dbReference>
<feature type="domain" description="OmpR/PhoB-type" evidence="11">
    <location>
        <begin position="126"/>
        <end position="224"/>
    </location>
</feature>
<evidence type="ECO:0000256" key="4">
    <source>
        <dbReference type="ARBA" id="ARBA00023015"/>
    </source>
</evidence>